<gene>
    <name evidence="2" type="ORF">V22_24540</name>
</gene>
<dbReference type="KEGG" id="chya:V22_24540"/>
<accession>A0A517TA11</accession>
<feature type="transmembrane region" description="Helical" evidence="1">
    <location>
        <begin position="22"/>
        <end position="55"/>
    </location>
</feature>
<keyword evidence="1" id="KW-0812">Transmembrane</keyword>
<dbReference type="Proteomes" id="UP000319976">
    <property type="component" value="Chromosome"/>
</dbReference>
<reference evidence="2 3" key="1">
    <citation type="submission" date="2019-02" db="EMBL/GenBank/DDBJ databases">
        <title>Deep-cultivation of Planctomycetes and their phenomic and genomic characterization uncovers novel biology.</title>
        <authorList>
            <person name="Wiegand S."/>
            <person name="Jogler M."/>
            <person name="Boedeker C."/>
            <person name="Pinto D."/>
            <person name="Vollmers J."/>
            <person name="Rivas-Marin E."/>
            <person name="Kohn T."/>
            <person name="Peeters S.H."/>
            <person name="Heuer A."/>
            <person name="Rast P."/>
            <person name="Oberbeckmann S."/>
            <person name="Bunk B."/>
            <person name="Jeske O."/>
            <person name="Meyerdierks A."/>
            <person name="Storesund J.E."/>
            <person name="Kallscheuer N."/>
            <person name="Luecker S."/>
            <person name="Lage O.M."/>
            <person name="Pohl T."/>
            <person name="Merkel B.J."/>
            <person name="Hornburger P."/>
            <person name="Mueller R.-W."/>
            <person name="Bruemmer F."/>
            <person name="Labrenz M."/>
            <person name="Spormann A.M."/>
            <person name="Op den Camp H."/>
            <person name="Overmann J."/>
            <person name="Amann R."/>
            <person name="Jetten M.S.M."/>
            <person name="Mascher T."/>
            <person name="Medema M.H."/>
            <person name="Devos D.P."/>
            <person name="Kaster A.-K."/>
            <person name="Ovreas L."/>
            <person name="Rohde M."/>
            <person name="Galperin M.Y."/>
            <person name="Jogler C."/>
        </authorList>
    </citation>
    <scope>NUCLEOTIDE SEQUENCE [LARGE SCALE GENOMIC DNA]</scope>
    <source>
        <strain evidence="2 3">V22</strain>
    </source>
</reference>
<evidence type="ECO:0000313" key="3">
    <source>
        <dbReference type="Proteomes" id="UP000319976"/>
    </source>
</evidence>
<dbReference type="AlphaFoldDB" id="A0A517TA11"/>
<keyword evidence="3" id="KW-1185">Reference proteome</keyword>
<organism evidence="2 3">
    <name type="scientific">Calycomorphotria hydatis</name>
    <dbReference type="NCBI Taxonomy" id="2528027"/>
    <lineage>
        <taxon>Bacteria</taxon>
        <taxon>Pseudomonadati</taxon>
        <taxon>Planctomycetota</taxon>
        <taxon>Planctomycetia</taxon>
        <taxon>Planctomycetales</taxon>
        <taxon>Planctomycetaceae</taxon>
        <taxon>Calycomorphotria</taxon>
    </lineage>
</organism>
<keyword evidence="1" id="KW-1133">Transmembrane helix</keyword>
<evidence type="ECO:0000256" key="1">
    <source>
        <dbReference type="SAM" id="Phobius"/>
    </source>
</evidence>
<sequence length="135" mass="15201">MNTDSLRSRVENSPISDLIHQILFFYAAFSIVYYAILATLSPWCALLSLSATALACSTLNLPTRRDLRIKMLGLAISSFVIGQSIRNEQYEHILFAATPFMPTYIFAGLLAMAIKELVVLRLRGIQSDRQQEYLP</sequence>
<keyword evidence="1" id="KW-0472">Membrane</keyword>
<protein>
    <submittedName>
        <fullName evidence="2">Uncharacterized protein</fullName>
    </submittedName>
</protein>
<dbReference type="RefSeq" id="WP_145263016.1">
    <property type="nucleotide sequence ID" value="NZ_CP036316.1"/>
</dbReference>
<feature type="transmembrane region" description="Helical" evidence="1">
    <location>
        <begin position="92"/>
        <end position="114"/>
    </location>
</feature>
<name>A0A517TA11_9PLAN</name>
<evidence type="ECO:0000313" key="2">
    <source>
        <dbReference type="EMBL" id="QDT65207.1"/>
    </source>
</evidence>
<dbReference type="EMBL" id="CP036316">
    <property type="protein sequence ID" value="QDT65207.1"/>
    <property type="molecule type" value="Genomic_DNA"/>
</dbReference>
<proteinExistence type="predicted"/>